<protein>
    <recommendedName>
        <fullName evidence="5">DUF4988 domain-containing protein</fullName>
    </recommendedName>
</protein>
<dbReference type="PROSITE" id="PS51257">
    <property type="entry name" value="PROKAR_LIPOPROTEIN"/>
    <property type="match status" value="1"/>
</dbReference>
<gene>
    <name evidence="3" type="ORF">HMPREF1534_02552</name>
</gene>
<evidence type="ECO:0000256" key="1">
    <source>
        <dbReference type="SAM" id="Coils"/>
    </source>
</evidence>
<evidence type="ECO:0000256" key="2">
    <source>
        <dbReference type="SAM" id="SignalP"/>
    </source>
</evidence>
<keyword evidence="1" id="KW-0175">Coiled coil</keyword>
<evidence type="ECO:0000313" key="3">
    <source>
        <dbReference type="EMBL" id="EOA54080.1"/>
    </source>
</evidence>
<organism evidence="3 4">
    <name type="scientific">Phocaeicola massiliensis B84634 = Timone 84634 = DSM 17679 = JCM 13223</name>
    <dbReference type="NCBI Taxonomy" id="1121098"/>
    <lineage>
        <taxon>Bacteria</taxon>
        <taxon>Pseudomonadati</taxon>
        <taxon>Bacteroidota</taxon>
        <taxon>Bacteroidia</taxon>
        <taxon>Bacteroidales</taxon>
        <taxon>Bacteroidaceae</taxon>
        <taxon>Phocaeicola</taxon>
    </lineage>
</organism>
<dbReference type="Proteomes" id="UP000017831">
    <property type="component" value="Unassembled WGS sequence"/>
</dbReference>
<sequence>MNKKFLSAILFGALMVSSTGTFVSCKDYDDDIDNLQGQITANADAIKALQDLVGSGKYVTSVAKTADGHGITFTFNQGDPVTITLDDEKGNGDVVKVVDGILYINDEPQELKVATSETKPSIIMQDGVWAVLQEDGTYKSTGVPVSGVSVVGSEADGFTLTIFDKDGNKQEVKVPTATSIVSDLILIDNKQNLDFKKFTYTGEVVIKEWKGPRTLPAEKGKQINLVSSVETPVVQINPTGVDGKELTYSLVDSKNNIPNHIALKATDYKELVVERTANPNGLYTLSMNEAFISMDDVEKFINQFKDGDNYKLYAVTIGNIRSEYQLKVQESQEKINLTQLEIKDASGNLIEINGQKFVGINQTCGSSEHLAAKINTNEWYFVNGKNAGALYDMHLSVDDDAKTLFGIEIEETVGTYKFRLTKTPDNITKAGFKLTLETVSNEGAHETANVWFGQASTISNEVVYDPITHQLSKNSTTDLSKDKNFFQIDLTKMKDALGTEGLALWNTKVKRHEVTYLKADGTPLTETDQIVETFVSELKDNMKGNNDKAVRVGKTAKNMIFAVNNKKAGNKETSPFRIGEQYTAVITFYDALTGGEKLNSIKVPFTFTLPAITELFAIDPGFVQDNVANCYLYEDDSDKYIAGTTTSTTATFKLSRIFSKYDTNGFTVKLNTTDKIGSTDKVSSQLADLNVAGYDEVPVEPNQLAYLALTGTLGQEPGYDQVLKLTIDGKFDNAWTYPSDAVFNFQVKVMSPIEKGKIVPKEGNVVTIKASDLDGYKFGNDVIIGYTYNTEVSYKVMPDIINEKDNSKAAWSRTDIKEVTGETGNKLYFEVGNGGLATAATTKTIDGKEVTVEGGLILKGYQVDHTVETTIKIKVEDIWGRVKSSPVPVKITVGE</sequence>
<dbReference type="EMBL" id="AQHY01000028">
    <property type="protein sequence ID" value="EOA54080.1"/>
    <property type="molecule type" value="Genomic_DNA"/>
</dbReference>
<evidence type="ECO:0008006" key="5">
    <source>
        <dbReference type="Google" id="ProtNLM"/>
    </source>
</evidence>
<dbReference type="HOGENOM" id="CLU_012429_0_0_10"/>
<dbReference type="RefSeq" id="WP_005941704.1">
    <property type="nucleotide sequence ID" value="NZ_KB890326.1"/>
</dbReference>
<feature type="signal peptide" evidence="2">
    <location>
        <begin position="1"/>
        <end position="23"/>
    </location>
</feature>
<evidence type="ECO:0000313" key="4">
    <source>
        <dbReference type="Proteomes" id="UP000017831"/>
    </source>
</evidence>
<keyword evidence="4" id="KW-1185">Reference proteome</keyword>
<dbReference type="eggNOG" id="COG1196">
    <property type="taxonomic scope" value="Bacteria"/>
</dbReference>
<dbReference type="STRING" id="1121098.HMPREF1534_02552"/>
<feature type="coiled-coil region" evidence="1">
    <location>
        <begin position="321"/>
        <end position="348"/>
    </location>
</feature>
<name>U6RC81_9BACT</name>
<dbReference type="AlphaFoldDB" id="U6RC81"/>
<proteinExistence type="predicted"/>
<comment type="caution">
    <text evidence="3">The sequence shown here is derived from an EMBL/GenBank/DDBJ whole genome shotgun (WGS) entry which is preliminary data.</text>
</comment>
<feature type="chain" id="PRO_5004678076" description="DUF4988 domain-containing protein" evidence="2">
    <location>
        <begin position="24"/>
        <end position="895"/>
    </location>
</feature>
<dbReference type="GeneID" id="60061532"/>
<accession>U6RC81</accession>
<keyword evidence="2" id="KW-0732">Signal</keyword>
<dbReference type="PATRIC" id="fig|1121098.3.peg.2588"/>
<reference evidence="3 4" key="1">
    <citation type="submission" date="2013-04" db="EMBL/GenBank/DDBJ databases">
        <title>The Genome Sequence of Bacteroides massiliensis DSM 17679.</title>
        <authorList>
            <consortium name="The Broad Institute Genomics Platform"/>
            <person name="Earl A."/>
            <person name="Ward D."/>
            <person name="Feldgarden M."/>
            <person name="Gevers D."/>
            <person name="Martens E."/>
            <person name="Fenner L."/>
            <person name="Roux V."/>
            <person name="Mallet M.N."/>
            <person name="Raoult D."/>
            <person name="Walker B."/>
            <person name="Young S."/>
            <person name="Zeng Q."/>
            <person name="Gargeya S."/>
            <person name="Fitzgerald M."/>
            <person name="Haas B."/>
            <person name="Abouelleil A."/>
            <person name="Allen A.W."/>
            <person name="Alvarado L."/>
            <person name="Arachchi H.M."/>
            <person name="Berlin A.M."/>
            <person name="Chapman S.B."/>
            <person name="Gainer-Dewar J."/>
            <person name="Goldberg J."/>
            <person name="Griggs A."/>
            <person name="Gujja S."/>
            <person name="Hansen M."/>
            <person name="Howarth C."/>
            <person name="Imamovic A."/>
            <person name="Ireland A."/>
            <person name="Larimer J."/>
            <person name="McCowan C."/>
            <person name="Murphy C."/>
            <person name="Pearson M."/>
            <person name="Poon T.W."/>
            <person name="Priest M."/>
            <person name="Roberts A."/>
            <person name="Saif S."/>
            <person name="Shea T."/>
            <person name="Sisk P."/>
            <person name="Sykes S."/>
            <person name="Wortman J."/>
            <person name="Nusbaum C."/>
            <person name="Birren B."/>
        </authorList>
    </citation>
    <scope>NUCLEOTIDE SEQUENCE [LARGE SCALE GENOMIC DNA]</scope>
    <source>
        <strain evidence="4">B84634 / Timone 84634 / DSM 17679 / JCM 13223</strain>
    </source>
</reference>
<dbReference type="OrthoDB" id="1099207at2"/>